<reference evidence="11" key="1">
    <citation type="submission" date="2022-04" db="EMBL/GenBank/DDBJ databases">
        <title>Complete genome sequence of a cyanobacterium, Nostoc sp. SO-36, isolated in Antarctica.</title>
        <authorList>
            <person name="Kanesaki Y."/>
            <person name="Effendi D."/>
            <person name="Sakamoto T."/>
            <person name="Ohtani S."/>
            <person name="Awai K."/>
        </authorList>
    </citation>
    <scope>NUCLEOTIDE SEQUENCE</scope>
    <source>
        <strain evidence="11">SO-36</strain>
    </source>
</reference>
<evidence type="ECO:0000256" key="6">
    <source>
        <dbReference type="ARBA" id="ARBA00023125"/>
    </source>
</evidence>
<keyword evidence="3" id="KW-0418">Kinase</keyword>
<keyword evidence="6" id="KW-0238">DNA-binding</keyword>
<protein>
    <recommendedName>
        <fullName evidence="13">Response regulator</fullName>
    </recommendedName>
</protein>
<dbReference type="CDD" id="cd00156">
    <property type="entry name" value="REC"/>
    <property type="match status" value="1"/>
</dbReference>
<dbReference type="Gene3D" id="3.30.450.40">
    <property type="match status" value="2"/>
</dbReference>
<keyword evidence="2" id="KW-0808">Transferase</keyword>
<dbReference type="InterPro" id="IPR029016">
    <property type="entry name" value="GAF-like_dom_sf"/>
</dbReference>
<organism evidence="11 12">
    <name type="scientific">Nostoc cf. commune SO-36</name>
    <dbReference type="NCBI Taxonomy" id="449208"/>
    <lineage>
        <taxon>Bacteria</taxon>
        <taxon>Bacillati</taxon>
        <taxon>Cyanobacteriota</taxon>
        <taxon>Cyanophyceae</taxon>
        <taxon>Nostocales</taxon>
        <taxon>Nostocaceae</taxon>
        <taxon>Nostoc</taxon>
    </lineage>
</organism>
<evidence type="ECO:0008006" key="13">
    <source>
        <dbReference type="Google" id="ProtNLM"/>
    </source>
</evidence>
<dbReference type="Pfam" id="PF01590">
    <property type="entry name" value="GAF"/>
    <property type="match status" value="1"/>
</dbReference>
<accession>A0ABN6PWW2</accession>
<evidence type="ECO:0000256" key="5">
    <source>
        <dbReference type="ARBA" id="ARBA00023015"/>
    </source>
</evidence>
<feature type="domain" description="Phytochrome chromophore attachment site" evidence="9">
    <location>
        <begin position="158"/>
        <end position="295"/>
    </location>
</feature>
<dbReference type="PANTHER" id="PTHR48111">
    <property type="entry name" value="REGULATOR OF RPOS"/>
    <property type="match status" value="1"/>
</dbReference>
<dbReference type="Pfam" id="PF00072">
    <property type="entry name" value="Response_reg"/>
    <property type="match status" value="1"/>
</dbReference>
<dbReference type="RefSeq" id="WP_251958889.1">
    <property type="nucleotide sequence ID" value="NZ_AP025732.1"/>
</dbReference>
<dbReference type="EMBL" id="AP025732">
    <property type="protein sequence ID" value="BDI15537.1"/>
    <property type="molecule type" value="Genomic_DNA"/>
</dbReference>
<dbReference type="PROSITE" id="PS50046">
    <property type="entry name" value="PHYTOCHROME_2"/>
    <property type="match status" value="1"/>
</dbReference>
<keyword evidence="4" id="KW-0902">Two-component regulatory system</keyword>
<dbReference type="SUPFAM" id="SSF52172">
    <property type="entry name" value="CheY-like"/>
    <property type="match status" value="1"/>
</dbReference>
<dbReference type="PROSITE" id="PS50110">
    <property type="entry name" value="RESPONSE_REGULATORY"/>
    <property type="match status" value="1"/>
</dbReference>
<evidence type="ECO:0000256" key="7">
    <source>
        <dbReference type="ARBA" id="ARBA00023163"/>
    </source>
</evidence>
<proteinExistence type="predicted"/>
<evidence type="ECO:0000259" key="9">
    <source>
        <dbReference type="PROSITE" id="PS50046"/>
    </source>
</evidence>
<dbReference type="Proteomes" id="UP001055453">
    <property type="component" value="Chromosome"/>
</dbReference>
<dbReference type="SMART" id="SM00448">
    <property type="entry name" value="REC"/>
    <property type="match status" value="1"/>
</dbReference>
<dbReference type="InterPro" id="IPR001789">
    <property type="entry name" value="Sig_transdc_resp-reg_receiver"/>
</dbReference>
<evidence type="ECO:0000313" key="11">
    <source>
        <dbReference type="EMBL" id="BDI15537.1"/>
    </source>
</evidence>
<dbReference type="InterPro" id="IPR039420">
    <property type="entry name" value="WalR-like"/>
</dbReference>
<evidence type="ECO:0000259" key="10">
    <source>
        <dbReference type="PROSITE" id="PS50110"/>
    </source>
</evidence>
<keyword evidence="7" id="KW-0804">Transcription</keyword>
<sequence length="315" mass="36287">MRVHLITVFFVEDSAEDRALYRRFLDRDDRYTYEIYEFESGKEALEVCQWKTPDVILLDYRLPDMDGLEFLHELQRQTQGSHTSVMMLTGQGDETIAVQAIKSGAQDYLVKGKLTADNLRRAVHGASKHKQLMRQLKQQQEQQKLVGAIALHIRQSLKLQDILTTSVKEVCQLLKADRVLVYQFTPQMLGKVVAESVLPQWTPILGFEIEDTCFQQNRRGKICTVANIYEADLSDCHIQLLERFQVKANLVVPILLESKGTPELELWGLFIVHQCSSPRQWQTFEVELLNQLTVQFAIAIQQGELYHKLETLIPS</sequence>
<dbReference type="InterPro" id="IPR011006">
    <property type="entry name" value="CheY-like_superfamily"/>
</dbReference>
<dbReference type="PANTHER" id="PTHR48111:SF1">
    <property type="entry name" value="TWO-COMPONENT RESPONSE REGULATOR ORR33"/>
    <property type="match status" value="1"/>
</dbReference>
<evidence type="ECO:0000256" key="1">
    <source>
        <dbReference type="ARBA" id="ARBA00022553"/>
    </source>
</evidence>
<dbReference type="Gene3D" id="3.40.50.2300">
    <property type="match status" value="1"/>
</dbReference>
<feature type="domain" description="Response regulatory" evidence="10">
    <location>
        <begin position="7"/>
        <end position="126"/>
    </location>
</feature>
<keyword evidence="5" id="KW-0805">Transcription regulation</keyword>
<dbReference type="SMART" id="SM00065">
    <property type="entry name" value="GAF"/>
    <property type="match status" value="1"/>
</dbReference>
<evidence type="ECO:0000313" key="12">
    <source>
        <dbReference type="Proteomes" id="UP001055453"/>
    </source>
</evidence>
<dbReference type="SUPFAM" id="SSF55781">
    <property type="entry name" value="GAF domain-like"/>
    <property type="match status" value="1"/>
</dbReference>
<dbReference type="InterPro" id="IPR016132">
    <property type="entry name" value="Phyto_chromo_attachment"/>
</dbReference>
<feature type="modified residue" description="4-aspartylphosphate" evidence="8">
    <location>
        <position position="59"/>
    </location>
</feature>
<gene>
    <name evidence="11" type="ORF">ANSO36C_13390</name>
</gene>
<evidence type="ECO:0000256" key="3">
    <source>
        <dbReference type="ARBA" id="ARBA00022777"/>
    </source>
</evidence>
<dbReference type="InterPro" id="IPR003018">
    <property type="entry name" value="GAF"/>
</dbReference>
<keyword evidence="12" id="KW-1185">Reference proteome</keyword>
<keyword evidence="1 8" id="KW-0597">Phosphoprotein</keyword>
<evidence type="ECO:0000256" key="8">
    <source>
        <dbReference type="PROSITE-ProRule" id="PRU00169"/>
    </source>
</evidence>
<evidence type="ECO:0000256" key="4">
    <source>
        <dbReference type="ARBA" id="ARBA00023012"/>
    </source>
</evidence>
<name>A0ABN6PWW2_NOSCO</name>
<evidence type="ECO:0000256" key="2">
    <source>
        <dbReference type="ARBA" id="ARBA00022679"/>
    </source>
</evidence>